<reference evidence="2" key="2">
    <citation type="submission" date="2021-04" db="EMBL/GenBank/DDBJ databases">
        <authorList>
            <person name="Gilroy R."/>
        </authorList>
    </citation>
    <scope>NUCLEOTIDE SEQUENCE</scope>
    <source>
        <strain evidence="2">1719</strain>
    </source>
</reference>
<sequence>MDNIENTEFPKIGWSAWHCKCPRCRKGDLFAGPIFSFTSKKMYDNCSHCNLHFEKEPGYFYVAMFISYAFVVAELITACVGTYIITGNDSSPWLYMGVALAVTLLLSPFNYRYSRVVLLYWMTPAFKFKPSYFLRSVNNREKSLTKTA</sequence>
<evidence type="ECO:0000256" key="1">
    <source>
        <dbReference type="SAM" id="Phobius"/>
    </source>
</evidence>
<dbReference type="InterPro" id="IPR009325">
    <property type="entry name" value="DUF983"/>
</dbReference>
<dbReference type="Proteomes" id="UP000824156">
    <property type="component" value="Unassembled WGS sequence"/>
</dbReference>
<proteinExistence type="predicted"/>
<protein>
    <submittedName>
        <fullName evidence="2">DUF983 domain-containing protein</fullName>
    </submittedName>
</protein>
<dbReference type="Pfam" id="PF06170">
    <property type="entry name" value="DUF983"/>
    <property type="match status" value="1"/>
</dbReference>
<feature type="transmembrane region" description="Helical" evidence="1">
    <location>
        <begin position="59"/>
        <end position="86"/>
    </location>
</feature>
<comment type="caution">
    <text evidence="2">The sequence shown here is derived from an EMBL/GenBank/DDBJ whole genome shotgun (WGS) entry which is preliminary data.</text>
</comment>
<accession>A0A9D2AZY8</accession>
<name>A0A9D2AZY8_9SPHI</name>
<dbReference type="EMBL" id="DXEZ01000285">
    <property type="protein sequence ID" value="HIX55389.1"/>
    <property type="molecule type" value="Genomic_DNA"/>
</dbReference>
<organism evidence="2 3">
    <name type="scientific">Candidatus Sphingobacterium stercoripullorum</name>
    <dbReference type="NCBI Taxonomy" id="2838759"/>
    <lineage>
        <taxon>Bacteria</taxon>
        <taxon>Pseudomonadati</taxon>
        <taxon>Bacteroidota</taxon>
        <taxon>Sphingobacteriia</taxon>
        <taxon>Sphingobacteriales</taxon>
        <taxon>Sphingobacteriaceae</taxon>
        <taxon>Sphingobacterium</taxon>
    </lineage>
</organism>
<gene>
    <name evidence="2" type="ORF">H9853_10200</name>
</gene>
<evidence type="ECO:0000313" key="3">
    <source>
        <dbReference type="Proteomes" id="UP000824156"/>
    </source>
</evidence>
<keyword evidence="1" id="KW-1133">Transmembrane helix</keyword>
<reference evidence="2" key="1">
    <citation type="journal article" date="2021" name="PeerJ">
        <title>Extensive microbial diversity within the chicken gut microbiome revealed by metagenomics and culture.</title>
        <authorList>
            <person name="Gilroy R."/>
            <person name="Ravi A."/>
            <person name="Getino M."/>
            <person name="Pursley I."/>
            <person name="Horton D.L."/>
            <person name="Alikhan N.F."/>
            <person name="Baker D."/>
            <person name="Gharbi K."/>
            <person name="Hall N."/>
            <person name="Watson M."/>
            <person name="Adriaenssens E.M."/>
            <person name="Foster-Nyarko E."/>
            <person name="Jarju S."/>
            <person name="Secka A."/>
            <person name="Antonio M."/>
            <person name="Oren A."/>
            <person name="Chaudhuri R.R."/>
            <person name="La Ragione R."/>
            <person name="Hildebrand F."/>
            <person name="Pallen M.J."/>
        </authorList>
    </citation>
    <scope>NUCLEOTIDE SEQUENCE</scope>
    <source>
        <strain evidence="2">1719</strain>
    </source>
</reference>
<evidence type="ECO:0000313" key="2">
    <source>
        <dbReference type="EMBL" id="HIX55389.1"/>
    </source>
</evidence>
<keyword evidence="1" id="KW-0472">Membrane</keyword>
<feature type="transmembrane region" description="Helical" evidence="1">
    <location>
        <begin position="92"/>
        <end position="111"/>
    </location>
</feature>
<keyword evidence="1" id="KW-0812">Transmembrane</keyword>
<dbReference type="AlphaFoldDB" id="A0A9D2AZY8"/>